<proteinExistence type="predicted"/>
<dbReference type="EMBL" id="JABWRP020000011">
    <property type="protein sequence ID" value="MBV4542430.1"/>
    <property type="molecule type" value="Genomic_DNA"/>
</dbReference>
<dbReference type="InterPro" id="IPR052577">
    <property type="entry name" value="VWA7"/>
</dbReference>
<evidence type="ECO:0000313" key="3">
    <source>
        <dbReference type="Proteomes" id="UP000628137"/>
    </source>
</evidence>
<reference evidence="1" key="2">
    <citation type="submission" date="2020-07" db="EMBL/GenBank/DDBJ databases">
        <authorList>
            <person name="Lood C."/>
            <person name="Girard L."/>
        </authorList>
    </citation>
    <scope>NUCLEOTIDE SEQUENCE</scope>
    <source>
        <strain evidence="1">RW4S2</strain>
    </source>
</reference>
<comment type="caution">
    <text evidence="1">The sequence shown here is derived from an EMBL/GenBank/DDBJ whole genome shotgun (WGS) entry which is preliminary data.</text>
</comment>
<reference evidence="2" key="3">
    <citation type="submission" date="2021-06" db="EMBL/GenBank/DDBJ databases">
        <title>Updating the genus Pseudomonas: Description of 43 new species and partition of the Pseudomonas putida group.</title>
        <authorList>
            <person name="Girard L."/>
            <person name="Lood C."/>
            <person name="Vandamme P."/>
            <person name="Rokni-Zadeh H."/>
            <person name="Van Noort V."/>
            <person name="Hofte M."/>
            <person name="Lavigne R."/>
            <person name="De Mot R."/>
        </authorList>
    </citation>
    <scope>NUCLEOTIDE SEQUENCE</scope>
    <source>
        <strain evidence="2">RW4S2</strain>
    </source>
</reference>
<dbReference type="PANTHER" id="PTHR14905:SF7">
    <property type="entry name" value="VON WILLEBRAND FACTOR A DOMAIN-CONTAINING PROTEIN 7"/>
    <property type="match status" value="1"/>
</dbReference>
<dbReference type="RefSeq" id="WP_186603960.1">
    <property type="nucleotide sequence ID" value="NZ_JABWRP020000011.1"/>
</dbReference>
<dbReference type="AlphaFoldDB" id="A0A923K7I1"/>
<dbReference type="Pfam" id="PF07217">
    <property type="entry name" value="Het-C"/>
    <property type="match status" value="1"/>
</dbReference>
<evidence type="ECO:0008006" key="4">
    <source>
        <dbReference type="Google" id="ProtNLM"/>
    </source>
</evidence>
<dbReference type="InterPro" id="IPR010816">
    <property type="entry name" value="Het-C"/>
</dbReference>
<reference evidence="1 3" key="1">
    <citation type="journal article" date="2020" name="Microorganisms">
        <title>Reliable Identification of Environmental Pseudomonas Isolates Using the rpoD Gene.</title>
        <authorList>
            <consortium name="The Broad Institute Genome Sequencing Platform"/>
            <person name="Girard L."/>
            <person name="Lood C."/>
            <person name="Rokni-Zadeh H."/>
            <person name="van Noort V."/>
            <person name="Lavigne R."/>
            <person name="De Mot R."/>
        </authorList>
    </citation>
    <scope>NUCLEOTIDE SEQUENCE</scope>
    <source>
        <strain evidence="1 3">RW4S2</strain>
    </source>
</reference>
<sequence>MALHTEHTSGAAAPSTLSSTFALQQLASFARSTDKVLFLHMLMSVFGTDVPVAAYVELYDNLRADTVPNPPYRLDERIASLATFDEASHSIAVKPSAVEQALSEAAANSNLFSAMLQAFGVYLHSTLRQGAASAAQSAMDIGVSYAAMITFCTPIVANGTLFATFDSGDRQHDLTLMPFEAEGETLPTPEKFEAGKGHDGAYTHGAIAKGLATANFTEEQIRSIYFGNWLRDYSQLLDPKLVRKPTAPIEFPKLPRPVLTQIVDLLALEEFNDLQSTAEDRQTYTVTTAMLGVYRPSEHIDNPLLAEDKADPRTIDSDFEAAVYPGDPLLSIDTERSMARYIDNSRDYMYRRLIDAMQAGNTPLGRRYFGEALHVLEDYFAHSNFVELCLHQRGHDSVLPWTLQRGQHGLAIITGTFSGLDIIASIAGPLGKLLFSVEDIDFKLIKPGDRSDSEKVLNILLKEYGADTAWTLMNGYLEFRDKAAADETFKRYQTAAWIVNLPAKLFTNAMNSVMRQLLEWIADNIATAQTLSGSNPNEVAELYPSHSQLAKDHASHPLHELAGLMAMYAVEQVGVSMQAYWSGETDRDPATLATSFLIHPRQDDWHEDIVAAWEAKDREEARASISKASSYDDLQALQKQNWNEELERTNALLQAYQPLPQGITDVLSNFGFGLG</sequence>
<gene>
    <name evidence="2" type="ORF">HU738_015385</name>
    <name evidence="1" type="ORF">HU738_21235</name>
</gene>
<name>A0A923K7I1_9PSED</name>
<dbReference type="Proteomes" id="UP000628137">
    <property type="component" value="Unassembled WGS sequence"/>
</dbReference>
<keyword evidence="3" id="KW-1185">Reference proteome</keyword>
<dbReference type="PANTHER" id="PTHR14905">
    <property type="entry name" value="NG37"/>
    <property type="match status" value="1"/>
</dbReference>
<dbReference type="EMBL" id="JABWRP010000022">
    <property type="protein sequence ID" value="MBC3473086.1"/>
    <property type="molecule type" value="Genomic_DNA"/>
</dbReference>
<evidence type="ECO:0000313" key="1">
    <source>
        <dbReference type="EMBL" id="MBC3473086.1"/>
    </source>
</evidence>
<organism evidence="1">
    <name type="scientific">Pseudomonas vlassakiae</name>
    <dbReference type="NCBI Taxonomy" id="485888"/>
    <lineage>
        <taxon>Bacteria</taxon>
        <taxon>Pseudomonadati</taxon>
        <taxon>Pseudomonadota</taxon>
        <taxon>Gammaproteobacteria</taxon>
        <taxon>Pseudomonadales</taxon>
        <taxon>Pseudomonadaceae</taxon>
        <taxon>Pseudomonas</taxon>
    </lineage>
</organism>
<accession>A0A923K7I1</accession>
<evidence type="ECO:0000313" key="2">
    <source>
        <dbReference type="EMBL" id="MBV4542430.1"/>
    </source>
</evidence>
<protein>
    <recommendedName>
        <fullName evidence="4">Heterokaryon incompatibility protein Het-C</fullName>
    </recommendedName>
</protein>